<feature type="transmembrane region" description="Helical" evidence="6">
    <location>
        <begin position="20"/>
        <end position="44"/>
    </location>
</feature>
<dbReference type="PRINTS" id="PR00259">
    <property type="entry name" value="TMFOUR"/>
</dbReference>
<protein>
    <recommendedName>
        <fullName evidence="6">Tetraspanin</fullName>
    </recommendedName>
</protein>
<comment type="caution">
    <text evidence="6">Lacks conserved residue(s) required for the propagation of feature annotation.</text>
</comment>
<feature type="non-terminal residue" evidence="7">
    <location>
        <position position="257"/>
    </location>
</feature>
<keyword evidence="4 6" id="KW-1133">Transmembrane helix</keyword>
<comment type="caution">
    <text evidence="7">The sequence shown here is derived from an EMBL/GenBank/DDBJ whole genome shotgun (WGS) entry which is preliminary data.</text>
</comment>
<dbReference type="GO" id="GO:0016020">
    <property type="term" value="C:membrane"/>
    <property type="evidence" value="ECO:0007669"/>
    <property type="project" value="UniProtKB-SubCell"/>
</dbReference>
<keyword evidence="5 6" id="KW-0472">Membrane</keyword>
<dbReference type="EMBL" id="CAJOBA010077222">
    <property type="protein sequence ID" value="CAF4423648.1"/>
    <property type="molecule type" value="Genomic_DNA"/>
</dbReference>
<dbReference type="InterPro" id="IPR008952">
    <property type="entry name" value="Tetraspanin_EC2_sf"/>
</dbReference>
<accession>A0A8S2WG22</accession>
<dbReference type="InterPro" id="IPR018499">
    <property type="entry name" value="Tetraspanin/Peripherin"/>
</dbReference>
<name>A0A8S2WG22_9BILA</name>
<dbReference type="AlphaFoldDB" id="A0A8S2WG22"/>
<sequence length="257" mass="28392">MALGRGSGDMNLGMKFIRLLIIIFNIVFFLIGLILLIIGLYVYLNTKLQKFSPLINANTGTRNLTQDQSEQSTSSVRKLGIALIAIGAILIVVALLGFIGSFKVFKFIQIIYAALIGIIILVEVGFIIYFFTTQSKIKKNLLPNLQSTITNTFLGTITNGPNASETNDVTAAWNQIQFNLKCCGAFNKTDYNSAKHWNHINPFNSNGPKLMYPLTCCPVDAKRSWNTLDLQVFISAQTCAIQDTGVYTDGCYPKLLS</sequence>
<dbReference type="Proteomes" id="UP000682733">
    <property type="component" value="Unassembled WGS sequence"/>
</dbReference>
<evidence type="ECO:0000256" key="3">
    <source>
        <dbReference type="ARBA" id="ARBA00022692"/>
    </source>
</evidence>
<comment type="subcellular location">
    <subcellularLocation>
        <location evidence="1 6">Membrane</location>
        <topology evidence="1 6">Multi-pass membrane protein</topology>
    </subcellularLocation>
</comment>
<evidence type="ECO:0000313" key="7">
    <source>
        <dbReference type="EMBL" id="CAF4423648.1"/>
    </source>
</evidence>
<proteinExistence type="inferred from homology"/>
<feature type="transmembrane region" description="Helical" evidence="6">
    <location>
        <begin position="79"/>
        <end position="101"/>
    </location>
</feature>
<feature type="transmembrane region" description="Helical" evidence="6">
    <location>
        <begin position="107"/>
        <end position="131"/>
    </location>
</feature>
<dbReference type="Pfam" id="PF00335">
    <property type="entry name" value="Tetraspanin"/>
    <property type="match status" value="1"/>
</dbReference>
<dbReference type="PIRSF" id="PIRSF002419">
    <property type="entry name" value="Tetraspanin"/>
    <property type="match status" value="1"/>
</dbReference>
<dbReference type="SUPFAM" id="SSF48652">
    <property type="entry name" value="Tetraspanin"/>
    <property type="match status" value="1"/>
</dbReference>
<evidence type="ECO:0000256" key="6">
    <source>
        <dbReference type="RuleBase" id="RU361218"/>
    </source>
</evidence>
<organism evidence="7 8">
    <name type="scientific">Didymodactylos carnosus</name>
    <dbReference type="NCBI Taxonomy" id="1234261"/>
    <lineage>
        <taxon>Eukaryota</taxon>
        <taxon>Metazoa</taxon>
        <taxon>Spiralia</taxon>
        <taxon>Gnathifera</taxon>
        <taxon>Rotifera</taxon>
        <taxon>Eurotatoria</taxon>
        <taxon>Bdelloidea</taxon>
        <taxon>Philodinida</taxon>
        <taxon>Philodinidae</taxon>
        <taxon>Didymodactylos</taxon>
    </lineage>
</organism>
<dbReference type="PANTHER" id="PTHR19282">
    <property type="entry name" value="TETRASPANIN"/>
    <property type="match status" value="1"/>
</dbReference>
<evidence type="ECO:0000256" key="4">
    <source>
        <dbReference type="ARBA" id="ARBA00022989"/>
    </source>
</evidence>
<keyword evidence="3 6" id="KW-0812">Transmembrane</keyword>
<evidence type="ECO:0000256" key="1">
    <source>
        <dbReference type="ARBA" id="ARBA00004141"/>
    </source>
</evidence>
<dbReference type="Gene3D" id="1.10.1450.10">
    <property type="entry name" value="Tetraspanin"/>
    <property type="match status" value="1"/>
</dbReference>
<comment type="similarity">
    <text evidence="2 6">Belongs to the tetraspanin (TM4SF) family.</text>
</comment>
<evidence type="ECO:0000256" key="5">
    <source>
        <dbReference type="ARBA" id="ARBA00023136"/>
    </source>
</evidence>
<reference evidence="7" key="1">
    <citation type="submission" date="2021-02" db="EMBL/GenBank/DDBJ databases">
        <authorList>
            <person name="Nowell W R."/>
        </authorList>
    </citation>
    <scope>NUCLEOTIDE SEQUENCE</scope>
</reference>
<evidence type="ECO:0000313" key="8">
    <source>
        <dbReference type="Proteomes" id="UP000682733"/>
    </source>
</evidence>
<gene>
    <name evidence="7" type="ORF">TMI583_LOCUS44573</name>
</gene>
<evidence type="ECO:0000256" key="2">
    <source>
        <dbReference type="ARBA" id="ARBA00006840"/>
    </source>
</evidence>
<dbReference type="InterPro" id="IPR000301">
    <property type="entry name" value="Tetraspanin_animals"/>
</dbReference>